<feature type="region of interest" description="Disordered" evidence="8">
    <location>
        <begin position="67"/>
        <end position="111"/>
    </location>
</feature>
<reference evidence="10" key="1">
    <citation type="submission" date="2020-06" db="EMBL/GenBank/DDBJ databases">
        <title>WGS assembly of Ceratodon purpureus strain R40.</title>
        <authorList>
            <person name="Carey S.B."/>
            <person name="Jenkins J."/>
            <person name="Shu S."/>
            <person name="Lovell J.T."/>
            <person name="Sreedasyam A."/>
            <person name="Maumus F."/>
            <person name="Tiley G.P."/>
            <person name="Fernandez-Pozo N."/>
            <person name="Barry K."/>
            <person name="Chen C."/>
            <person name="Wang M."/>
            <person name="Lipzen A."/>
            <person name="Daum C."/>
            <person name="Saski C.A."/>
            <person name="Payton A.C."/>
            <person name="Mcbreen J.C."/>
            <person name="Conrad R.E."/>
            <person name="Kollar L.M."/>
            <person name="Olsson S."/>
            <person name="Huttunen S."/>
            <person name="Landis J.B."/>
            <person name="Wickett N.J."/>
            <person name="Johnson M.G."/>
            <person name="Rensing S.A."/>
            <person name="Grimwood J."/>
            <person name="Schmutz J."/>
            <person name="Mcdaniel S.F."/>
        </authorList>
    </citation>
    <scope>NUCLEOTIDE SEQUENCE</scope>
    <source>
        <strain evidence="10">R40</strain>
    </source>
</reference>
<dbReference type="InterPro" id="IPR016177">
    <property type="entry name" value="DNA-bd_dom_sf"/>
</dbReference>
<dbReference type="PANTHER" id="PTHR31839">
    <property type="entry name" value="DEHYDRATION-RESPONSIVE ELEMENT-BINDING PROTEIN 1D"/>
    <property type="match status" value="1"/>
</dbReference>
<dbReference type="InterPro" id="IPR045277">
    <property type="entry name" value="DRE1A-I"/>
</dbReference>
<evidence type="ECO:0000313" key="10">
    <source>
        <dbReference type="EMBL" id="KAG0581297.1"/>
    </source>
</evidence>
<keyword evidence="2" id="KW-0805">Transcription regulation</keyword>
<dbReference type="Proteomes" id="UP000822688">
    <property type="component" value="Chromosome 4"/>
</dbReference>
<feature type="domain" description="AP2/ERF" evidence="9">
    <location>
        <begin position="111"/>
        <end position="173"/>
    </location>
</feature>
<dbReference type="InterPro" id="IPR001471">
    <property type="entry name" value="AP2/ERF_dom"/>
</dbReference>
<keyword evidence="11" id="KW-1185">Reference proteome</keyword>
<keyword evidence="3" id="KW-0238">DNA-binding</keyword>
<evidence type="ECO:0000256" key="7">
    <source>
        <dbReference type="ARBA" id="ARBA00024343"/>
    </source>
</evidence>
<dbReference type="InterPro" id="IPR036955">
    <property type="entry name" value="AP2/ERF_dom_sf"/>
</dbReference>
<evidence type="ECO:0000256" key="2">
    <source>
        <dbReference type="ARBA" id="ARBA00023015"/>
    </source>
</evidence>
<feature type="compositionally biased region" description="Basic and acidic residues" evidence="8">
    <location>
        <begin position="90"/>
        <end position="100"/>
    </location>
</feature>
<dbReference type="GO" id="GO:0005634">
    <property type="term" value="C:nucleus"/>
    <property type="evidence" value="ECO:0007669"/>
    <property type="project" value="UniProtKB-SubCell"/>
</dbReference>
<dbReference type="GO" id="GO:0003677">
    <property type="term" value="F:DNA binding"/>
    <property type="evidence" value="ECO:0007669"/>
    <property type="project" value="UniProtKB-KW"/>
</dbReference>
<gene>
    <name evidence="10" type="ORF">KC19_4G240700</name>
</gene>
<dbReference type="GO" id="GO:0003700">
    <property type="term" value="F:DNA-binding transcription factor activity"/>
    <property type="evidence" value="ECO:0007669"/>
    <property type="project" value="InterPro"/>
</dbReference>
<keyword evidence="4" id="KW-0010">Activator</keyword>
<keyword evidence="5" id="KW-0804">Transcription</keyword>
<proteinExistence type="inferred from homology"/>
<dbReference type="SUPFAM" id="SSF54171">
    <property type="entry name" value="DNA-binding domain"/>
    <property type="match status" value="1"/>
</dbReference>
<evidence type="ECO:0000256" key="4">
    <source>
        <dbReference type="ARBA" id="ARBA00023159"/>
    </source>
</evidence>
<dbReference type="PANTHER" id="PTHR31839:SF2">
    <property type="entry name" value="DEHYDRATION-RESPONSIVE ELEMENT-BINDING PROTEIN 1D"/>
    <property type="match status" value="1"/>
</dbReference>
<dbReference type="EMBL" id="CM026424">
    <property type="protein sequence ID" value="KAG0581297.1"/>
    <property type="molecule type" value="Genomic_DNA"/>
</dbReference>
<name>A0A8T0IEJ8_CERPU</name>
<comment type="caution">
    <text evidence="10">The sequence shown here is derived from an EMBL/GenBank/DDBJ whole genome shotgun (WGS) entry which is preliminary data.</text>
</comment>
<evidence type="ECO:0000256" key="6">
    <source>
        <dbReference type="ARBA" id="ARBA00023242"/>
    </source>
</evidence>
<feature type="region of interest" description="Disordered" evidence="8">
    <location>
        <begin position="24"/>
        <end position="43"/>
    </location>
</feature>
<sequence>MPESFITALDDRCFALEHFIESTGTRNAPSHGRRPPSIRNGYGRSQAAIADGNRLKAAIYTPKVQDVDLPFPTTDGDSQVPKQRGKRARSKSEGDEEPHKQISSPRKGSSIHYGVRFRPDLRKWVAEIRVAEWKDVDKKVWLGTFEAEESAARGVDLARKLLKCTKKKKFNLPCSELDQYDTEIPSHLDLTDIANEAMFKDVVSFIKNESQAYAARFPPATPLILTPPQLLPTPNPDTPLGYEEVDILWNDDNFELNLPDISDHLLIPDHPNNMEELIISDFDMEGIFAEAFSPYSTSSLSSPPSSFTGQEFQFQTTTFQVQQSAMEMDLVVQPACYNLTAPYNLPQTWPGAASPSFQLPSGLQSEESSLYISPSDMTFDVANHWSLQGEQFQFQMDRN</sequence>
<evidence type="ECO:0000256" key="3">
    <source>
        <dbReference type="ARBA" id="ARBA00023125"/>
    </source>
</evidence>
<comment type="similarity">
    <text evidence="7">Belongs to the AP2/ERF transcription factor family. ERF subfamily.</text>
</comment>
<evidence type="ECO:0000256" key="5">
    <source>
        <dbReference type="ARBA" id="ARBA00023163"/>
    </source>
</evidence>
<accession>A0A8T0IEJ8</accession>
<keyword evidence="6" id="KW-0539">Nucleus</keyword>
<protein>
    <recommendedName>
        <fullName evidence="9">AP2/ERF domain-containing protein</fullName>
    </recommendedName>
</protein>
<evidence type="ECO:0000256" key="1">
    <source>
        <dbReference type="ARBA" id="ARBA00004123"/>
    </source>
</evidence>
<dbReference type="SMART" id="SM00380">
    <property type="entry name" value="AP2"/>
    <property type="match status" value="1"/>
</dbReference>
<dbReference type="AlphaFoldDB" id="A0A8T0IEJ8"/>
<comment type="subcellular location">
    <subcellularLocation>
        <location evidence="1">Nucleus</location>
    </subcellularLocation>
</comment>
<evidence type="ECO:0000313" key="11">
    <source>
        <dbReference type="Proteomes" id="UP000822688"/>
    </source>
</evidence>
<evidence type="ECO:0000256" key="8">
    <source>
        <dbReference type="SAM" id="MobiDB-lite"/>
    </source>
</evidence>
<organism evidence="10 11">
    <name type="scientific">Ceratodon purpureus</name>
    <name type="common">Fire moss</name>
    <name type="synonym">Dicranum purpureum</name>
    <dbReference type="NCBI Taxonomy" id="3225"/>
    <lineage>
        <taxon>Eukaryota</taxon>
        <taxon>Viridiplantae</taxon>
        <taxon>Streptophyta</taxon>
        <taxon>Embryophyta</taxon>
        <taxon>Bryophyta</taxon>
        <taxon>Bryophytina</taxon>
        <taxon>Bryopsida</taxon>
        <taxon>Dicranidae</taxon>
        <taxon>Pseudoditrichales</taxon>
        <taxon>Ditrichaceae</taxon>
        <taxon>Ceratodon</taxon>
    </lineage>
</organism>
<dbReference type="PROSITE" id="PS51032">
    <property type="entry name" value="AP2_ERF"/>
    <property type="match status" value="1"/>
</dbReference>
<evidence type="ECO:0000259" key="9">
    <source>
        <dbReference type="PROSITE" id="PS51032"/>
    </source>
</evidence>
<dbReference type="Gene3D" id="3.30.730.10">
    <property type="entry name" value="AP2/ERF domain"/>
    <property type="match status" value="1"/>
</dbReference>